<dbReference type="GO" id="GO:0008270">
    <property type="term" value="F:zinc ion binding"/>
    <property type="evidence" value="ECO:0007669"/>
    <property type="project" value="InterPro"/>
</dbReference>
<proteinExistence type="predicted"/>
<dbReference type="PROSITE" id="PS00806">
    <property type="entry name" value="ALDOLASE_CLASS_II_2"/>
    <property type="match status" value="1"/>
</dbReference>
<reference evidence="4 5" key="1">
    <citation type="submission" date="2019-10" db="EMBL/GenBank/DDBJ databases">
        <title>Streptomyces sp. nov., a novel actinobacterium isolated from alkaline environment.</title>
        <authorList>
            <person name="Golinska P."/>
        </authorList>
    </citation>
    <scope>NUCLEOTIDE SEQUENCE [LARGE SCALE GENOMIC DNA]</scope>
    <source>
        <strain evidence="4 5">OF1</strain>
    </source>
</reference>
<dbReference type="PANTHER" id="PTHR30304:SF0">
    <property type="entry name" value="D-TAGATOSE-1,6-BISPHOSPHATE ALDOLASE SUBUNIT GATY-RELATED"/>
    <property type="match status" value="1"/>
</dbReference>
<feature type="binding site" evidence="2">
    <location>
        <position position="136"/>
    </location>
    <ligand>
        <name>Zn(2+)</name>
        <dbReference type="ChEBI" id="CHEBI:29105"/>
        <label>2</label>
    </ligand>
</feature>
<dbReference type="InterPro" id="IPR000771">
    <property type="entry name" value="FBA_II"/>
</dbReference>
<feature type="binding site" evidence="2">
    <location>
        <position position="211"/>
    </location>
    <ligand>
        <name>Zn(2+)</name>
        <dbReference type="ChEBI" id="CHEBI:29105"/>
        <label>1</label>
        <note>catalytic</note>
    </ligand>
</feature>
<comment type="caution">
    <text evidence="4">The sequence shown here is derived from an EMBL/GenBank/DDBJ whole genome shotgun (WGS) entry which is preliminary data.</text>
</comment>
<organism evidence="4 5">
    <name type="scientific">Streptomyces alkaliterrae</name>
    <dbReference type="NCBI Taxonomy" id="2213162"/>
    <lineage>
        <taxon>Bacteria</taxon>
        <taxon>Bacillati</taxon>
        <taxon>Actinomycetota</taxon>
        <taxon>Actinomycetes</taxon>
        <taxon>Kitasatosporales</taxon>
        <taxon>Streptomycetaceae</taxon>
        <taxon>Streptomyces</taxon>
    </lineage>
</organism>
<dbReference type="Pfam" id="PF01116">
    <property type="entry name" value="F_bP_aldolase"/>
    <property type="match status" value="1"/>
</dbReference>
<dbReference type="SUPFAM" id="SSF51569">
    <property type="entry name" value="Aldolase"/>
    <property type="match status" value="1"/>
</dbReference>
<dbReference type="Proteomes" id="UP000320857">
    <property type="component" value="Unassembled WGS sequence"/>
</dbReference>
<evidence type="ECO:0000313" key="5">
    <source>
        <dbReference type="Proteomes" id="UP000320857"/>
    </source>
</evidence>
<accession>A0A5P0YKK3</accession>
<keyword evidence="2" id="KW-0479">Metal-binding</keyword>
<keyword evidence="5" id="KW-1185">Reference proteome</keyword>
<protein>
    <submittedName>
        <fullName evidence="3">Class II fructose-bisphosphate aldolase</fullName>
    </submittedName>
    <submittedName>
        <fullName evidence="4">Ketose-bisphosphate aldolase</fullName>
    </submittedName>
</protein>
<dbReference type="InterPro" id="IPR013785">
    <property type="entry name" value="Aldolase_TIM"/>
</dbReference>
<dbReference type="InterPro" id="IPR050246">
    <property type="entry name" value="Class_II_FBP_aldolase"/>
</dbReference>
<feature type="binding site" evidence="2">
    <location>
        <position position="85"/>
    </location>
    <ligand>
        <name>Zn(2+)</name>
        <dbReference type="ChEBI" id="CHEBI:29105"/>
        <label>1</label>
        <note>catalytic</note>
    </ligand>
</feature>
<comment type="cofactor">
    <cofactor evidence="2">
        <name>Zn(2+)</name>
        <dbReference type="ChEBI" id="CHEBI:29105"/>
    </cofactor>
    <text evidence="2">Binds 2 Zn(2+) ions per subunit. One is catalytic and the other provides a structural contribution.</text>
</comment>
<keyword evidence="2" id="KW-0862">Zinc</keyword>
<gene>
    <name evidence="4" type="ORF">FNX44_002920</name>
    <name evidence="3" type="ORF">H3147_08680</name>
</gene>
<dbReference type="RefSeq" id="WP_143646325.1">
    <property type="nucleotide sequence ID" value="NZ_JABJXA010000036.1"/>
</dbReference>
<feature type="active site" description="Proton donor" evidence="1">
    <location>
        <position position="84"/>
    </location>
</feature>
<name>A0A5P0YKK3_9ACTN</name>
<dbReference type="Gene3D" id="3.20.20.70">
    <property type="entry name" value="Aldolase class I"/>
    <property type="match status" value="1"/>
</dbReference>
<evidence type="ECO:0000256" key="2">
    <source>
        <dbReference type="PIRSR" id="PIRSR001359-3"/>
    </source>
</evidence>
<dbReference type="NCBIfam" id="TIGR00167">
    <property type="entry name" value="cbbA"/>
    <property type="match status" value="1"/>
</dbReference>
<dbReference type="EMBL" id="VJYK02000016">
    <property type="protein sequence ID" value="MQS00845.1"/>
    <property type="molecule type" value="Genomic_DNA"/>
</dbReference>
<reference evidence="6" key="2">
    <citation type="submission" date="2020-05" db="EMBL/GenBank/DDBJ databases">
        <title>Classification of alakaliphilic streptomycetes isolated from an alkaline soil next to Lonar Crater, India and a proposal for the recognition of Streptomyces alkaliterrae sp. nov.</title>
        <authorList>
            <person name="Golinska P."/>
        </authorList>
    </citation>
    <scope>NUCLEOTIDE SEQUENCE [LARGE SCALE GENOMIC DNA]</scope>
    <source>
        <strain evidence="6">OF8</strain>
    </source>
</reference>
<reference evidence="3" key="3">
    <citation type="journal article" name="Syst. Appl. Microbiol.">
        <title>Streptomyces alkaliterrae sp. nov., isolated from an alkaline soil, and emended descriptions of Streptomyces alkaliphilus, Streptomyces calidiresistens and Streptomyces durbertensis.</title>
        <authorList>
            <person name="Swiecimska M."/>
            <person name="Golinska P."/>
            <person name="Nouioui I."/>
            <person name="Wypij M."/>
            <person name="Rai M."/>
            <person name="Sangal V."/>
            <person name="Goodfellow M."/>
        </authorList>
    </citation>
    <scope>NUCLEOTIDE SEQUENCE</scope>
    <source>
        <strain evidence="3">OF8</strain>
    </source>
</reference>
<dbReference type="GO" id="GO:0005975">
    <property type="term" value="P:carbohydrate metabolic process"/>
    <property type="evidence" value="ECO:0007669"/>
    <property type="project" value="InterPro"/>
</dbReference>
<dbReference type="EMBL" id="JABJXA010000036">
    <property type="protein sequence ID" value="MBB1258906.1"/>
    <property type="molecule type" value="Genomic_DNA"/>
</dbReference>
<dbReference type="OrthoDB" id="9803995at2"/>
<evidence type="ECO:0000313" key="3">
    <source>
        <dbReference type="EMBL" id="MBB1258906.1"/>
    </source>
</evidence>
<evidence type="ECO:0000256" key="1">
    <source>
        <dbReference type="PIRSR" id="PIRSR001359-1"/>
    </source>
</evidence>
<feature type="binding site" evidence="2">
    <location>
        <position position="183"/>
    </location>
    <ligand>
        <name>Zn(2+)</name>
        <dbReference type="ChEBI" id="CHEBI:29105"/>
        <label>1</label>
        <note>catalytic</note>
    </ligand>
</feature>
<evidence type="ECO:0000313" key="4">
    <source>
        <dbReference type="EMBL" id="MQS00845.1"/>
    </source>
</evidence>
<dbReference type="GO" id="GO:0016832">
    <property type="term" value="F:aldehyde-lyase activity"/>
    <property type="evidence" value="ECO:0007669"/>
    <property type="project" value="InterPro"/>
</dbReference>
<dbReference type="CDD" id="cd00947">
    <property type="entry name" value="TBP_aldolase_IIB"/>
    <property type="match status" value="1"/>
</dbReference>
<dbReference type="PIRSF" id="PIRSF001359">
    <property type="entry name" value="F_bP_aldolase_II"/>
    <property type="match status" value="1"/>
</dbReference>
<dbReference type="AlphaFoldDB" id="A0A5P0YKK3"/>
<feature type="binding site" evidence="2">
    <location>
        <position position="106"/>
    </location>
    <ligand>
        <name>Zn(2+)</name>
        <dbReference type="ChEBI" id="CHEBI:29105"/>
        <label>2</label>
    </ligand>
</feature>
<evidence type="ECO:0000313" key="6">
    <source>
        <dbReference type="Proteomes" id="UP000517765"/>
    </source>
</evidence>
<dbReference type="Proteomes" id="UP000517765">
    <property type="component" value="Unassembled WGS sequence"/>
</dbReference>
<dbReference type="PANTHER" id="PTHR30304">
    <property type="entry name" value="D-TAGATOSE-1,6-BISPHOSPHATE ALDOLASE"/>
    <property type="match status" value="1"/>
</dbReference>
<sequence length="284" mass="29651">MSLVSTAELVGTAREKDAAVFAFNVISLEHAEAVAAGAERADVSAVLQISENAVRYHGGRLRPLADAALGVIREARVPLALHLDHVTSVELLRAAPEAGFSSVMFDASKLPYEENVRVTAQAVEWAHARGVWLESELGRVGGKEGEPPLDAHAPGARTDPAEAAAYVGETGVDALAVAVGSSHAMTERSAALDHGLIGRLRDAVPVPLVLHGSSGVPEGELRAAVAAGMRKINVGTALNVAYTAAVRAALAAAPREVDPRRYTRPGRDAMAETVADYLRLLDGV</sequence>